<dbReference type="SUPFAM" id="SSF51215">
    <property type="entry name" value="Regulatory protein AraC"/>
    <property type="match status" value="1"/>
</dbReference>
<dbReference type="InterPro" id="IPR018062">
    <property type="entry name" value="HTH_AraC-typ_CS"/>
</dbReference>
<keyword evidence="6" id="KW-1185">Reference proteome</keyword>
<protein>
    <submittedName>
        <fullName evidence="5">AraC-like DNA-binding protein</fullName>
    </submittedName>
</protein>
<dbReference type="EMBL" id="QICL01000004">
    <property type="protein sequence ID" value="PXV66769.1"/>
    <property type="molecule type" value="Genomic_DNA"/>
</dbReference>
<comment type="caution">
    <text evidence="5">The sequence shown here is derived from an EMBL/GenBank/DDBJ whole genome shotgun (WGS) entry which is preliminary data.</text>
</comment>
<organism evidence="5 6">
    <name type="scientific">Dysgonomonas alginatilytica</name>
    <dbReference type="NCBI Taxonomy" id="1605892"/>
    <lineage>
        <taxon>Bacteria</taxon>
        <taxon>Pseudomonadati</taxon>
        <taxon>Bacteroidota</taxon>
        <taxon>Bacteroidia</taxon>
        <taxon>Bacteroidales</taxon>
        <taxon>Dysgonomonadaceae</taxon>
        <taxon>Dysgonomonas</taxon>
    </lineage>
</organism>
<dbReference type="PANTHER" id="PTHR43280:SF32">
    <property type="entry name" value="TRANSCRIPTIONAL REGULATORY PROTEIN"/>
    <property type="match status" value="1"/>
</dbReference>
<dbReference type="OrthoDB" id="1096411at2"/>
<evidence type="ECO:0000256" key="2">
    <source>
        <dbReference type="ARBA" id="ARBA00023125"/>
    </source>
</evidence>
<keyword evidence="3" id="KW-0804">Transcription</keyword>
<accession>A0A2V3PSK8</accession>
<dbReference type="Gene3D" id="1.10.10.60">
    <property type="entry name" value="Homeodomain-like"/>
    <property type="match status" value="2"/>
</dbReference>
<dbReference type="GO" id="GO:0043565">
    <property type="term" value="F:sequence-specific DNA binding"/>
    <property type="evidence" value="ECO:0007669"/>
    <property type="project" value="InterPro"/>
</dbReference>
<evidence type="ECO:0000256" key="1">
    <source>
        <dbReference type="ARBA" id="ARBA00023015"/>
    </source>
</evidence>
<keyword evidence="1" id="KW-0805">Transcription regulation</keyword>
<proteinExistence type="predicted"/>
<dbReference type="PRINTS" id="PR00032">
    <property type="entry name" value="HTHARAC"/>
</dbReference>
<dbReference type="InterPro" id="IPR003313">
    <property type="entry name" value="AraC-bd"/>
</dbReference>
<feature type="domain" description="HTH araC/xylS-type" evidence="4">
    <location>
        <begin position="167"/>
        <end position="268"/>
    </location>
</feature>
<evidence type="ECO:0000313" key="6">
    <source>
        <dbReference type="Proteomes" id="UP000247973"/>
    </source>
</evidence>
<dbReference type="InterPro" id="IPR009057">
    <property type="entry name" value="Homeodomain-like_sf"/>
</dbReference>
<dbReference type="PROSITE" id="PS00041">
    <property type="entry name" value="HTH_ARAC_FAMILY_1"/>
    <property type="match status" value="1"/>
</dbReference>
<dbReference type="Pfam" id="PF02311">
    <property type="entry name" value="AraC_binding"/>
    <property type="match status" value="1"/>
</dbReference>
<dbReference type="InterPro" id="IPR037923">
    <property type="entry name" value="HTH-like"/>
</dbReference>
<gene>
    <name evidence="5" type="ORF">CLV62_10429</name>
</gene>
<dbReference type="SMART" id="SM00342">
    <property type="entry name" value="HTH_ARAC"/>
    <property type="match status" value="1"/>
</dbReference>
<dbReference type="InterPro" id="IPR018060">
    <property type="entry name" value="HTH_AraC"/>
</dbReference>
<dbReference type="RefSeq" id="WP_110309910.1">
    <property type="nucleotide sequence ID" value="NZ_QICL01000004.1"/>
</dbReference>
<evidence type="ECO:0000313" key="5">
    <source>
        <dbReference type="EMBL" id="PXV66769.1"/>
    </source>
</evidence>
<dbReference type="InterPro" id="IPR020449">
    <property type="entry name" value="Tscrpt_reg_AraC-type_HTH"/>
</dbReference>
<dbReference type="AlphaFoldDB" id="A0A2V3PSK8"/>
<dbReference type="Proteomes" id="UP000247973">
    <property type="component" value="Unassembled WGS sequence"/>
</dbReference>
<dbReference type="PANTHER" id="PTHR43280">
    <property type="entry name" value="ARAC-FAMILY TRANSCRIPTIONAL REGULATOR"/>
    <property type="match status" value="1"/>
</dbReference>
<sequence>MLQKYSISEILSISKDFIPHFSGTFEGTDDGDVEWPHRHSFYSLVWFTEGTGLYVIDFQEYEIKPQRIFLVNTTQIHNWDYSDNCKGYILMVDQTLGKELDVDCPFPYIDIEGKDKSQVEIVLQNLIKESDLNDNLSLSNIRISIQYVYALVRRIAKEKEISIHPHNSVIEQFRTLIFDYNIKLSIEEYAEKLNISTDELNTICKTSTGESAKQYLLDLKITEAKRLLLFSNQNINEIAFQLGFEDSSYFSRIFKKKTSFSPSDFLKKYRKQE</sequence>
<keyword evidence="2 5" id="KW-0238">DNA-binding</keyword>
<evidence type="ECO:0000259" key="4">
    <source>
        <dbReference type="PROSITE" id="PS01124"/>
    </source>
</evidence>
<reference evidence="5 6" key="1">
    <citation type="submission" date="2018-03" db="EMBL/GenBank/DDBJ databases">
        <title>Genomic Encyclopedia of Archaeal and Bacterial Type Strains, Phase II (KMG-II): from individual species to whole genera.</title>
        <authorList>
            <person name="Goeker M."/>
        </authorList>
    </citation>
    <scope>NUCLEOTIDE SEQUENCE [LARGE SCALE GENOMIC DNA]</scope>
    <source>
        <strain evidence="5 6">DSM 100214</strain>
    </source>
</reference>
<dbReference type="Pfam" id="PF12833">
    <property type="entry name" value="HTH_18"/>
    <property type="match status" value="1"/>
</dbReference>
<name>A0A2V3PSK8_9BACT</name>
<evidence type="ECO:0000256" key="3">
    <source>
        <dbReference type="ARBA" id="ARBA00023163"/>
    </source>
</evidence>
<dbReference type="PROSITE" id="PS01124">
    <property type="entry name" value="HTH_ARAC_FAMILY_2"/>
    <property type="match status" value="1"/>
</dbReference>
<dbReference type="GO" id="GO:0003700">
    <property type="term" value="F:DNA-binding transcription factor activity"/>
    <property type="evidence" value="ECO:0007669"/>
    <property type="project" value="InterPro"/>
</dbReference>
<dbReference type="SUPFAM" id="SSF46689">
    <property type="entry name" value="Homeodomain-like"/>
    <property type="match status" value="1"/>
</dbReference>